<feature type="transmembrane region" description="Helical" evidence="6">
    <location>
        <begin position="111"/>
        <end position="129"/>
    </location>
</feature>
<dbReference type="InterPro" id="IPR024671">
    <property type="entry name" value="Atg22-like"/>
</dbReference>
<reference evidence="7 8" key="1">
    <citation type="submission" date="2016-08" db="EMBL/GenBank/DDBJ databases">
        <title>New Insights into Marine Group III Euryarchaeota, from dark to light.</title>
        <authorList>
            <person name="Haro-Moreno J.M."/>
            <person name="Rodriguez-Valera F."/>
            <person name="Lopez-Garcia P."/>
            <person name="Moreira D."/>
            <person name="Martin-Cuadrado A.B."/>
        </authorList>
    </citation>
    <scope>NUCLEOTIDE SEQUENCE [LARGE SCALE GENOMIC DNA]</scope>
    <source>
        <strain evidence="7">CG-Epi2</strain>
    </source>
</reference>
<feature type="transmembrane region" description="Helical" evidence="6">
    <location>
        <begin position="298"/>
        <end position="316"/>
    </location>
</feature>
<name>A0A1J5U3P8_9ARCH</name>
<dbReference type="SUPFAM" id="SSF103473">
    <property type="entry name" value="MFS general substrate transporter"/>
    <property type="match status" value="2"/>
</dbReference>
<evidence type="ECO:0000256" key="3">
    <source>
        <dbReference type="ARBA" id="ARBA00022692"/>
    </source>
</evidence>
<feature type="transmembrane region" description="Helical" evidence="6">
    <location>
        <begin position="570"/>
        <end position="589"/>
    </location>
</feature>
<dbReference type="PANTHER" id="PTHR23519">
    <property type="entry name" value="AUTOPHAGY-RELATED PROTEIN 22"/>
    <property type="match status" value="1"/>
</dbReference>
<dbReference type="PANTHER" id="PTHR23519:SF1">
    <property type="entry name" value="AUTOPHAGY-RELATED PROTEIN 22"/>
    <property type="match status" value="1"/>
</dbReference>
<dbReference type="InterPro" id="IPR036259">
    <property type="entry name" value="MFS_trans_sf"/>
</dbReference>
<evidence type="ECO:0000256" key="1">
    <source>
        <dbReference type="ARBA" id="ARBA00004127"/>
    </source>
</evidence>
<keyword evidence="2" id="KW-0813">Transport</keyword>
<proteinExistence type="predicted"/>
<comment type="subcellular location">
    <subcellularLocation>
        <location evidence="1">Endomembrane system</location>
        <topology evidence="1">Multi-pass membrane protein</topology>
    </subcellularLocation>
</comment>
<evidence type="ECO:0000256" key="6">
    <source>
        <dbReference type="SAM" id="Phobius"/>
    </source>
</evidence>
<keyword evidence="5 6" id="KW-0472">Membrane</keyword>
<gene>
    <name evidence="7" type="ORF">BET99_03015</name>
</gene>
<feature type="transmembrane region" description="Helical" evidence="6">
    <location>
        <begin position="540"/>
        <end position="564"/>
    </location>
</feature>
<evidence type="ECO:0000313" key="8">
    <source>
        <dbReference type="Proteomes" id="UP000183615"/>
    </source>
</evidence>
<feature type="transmembrane region" description="Helical" evidence="6">
    <location>
        <begin position="38"/>
        <end position="57"/>
    </location>
</feature>
<evidence type="ECO:0000256" key="5">
    <source>
        <dbReference type="ARBA" id="ARBA00023136"/>
    </source>
</evidence>
<feature type="transmembrane region" description="Helical" evidence="6">
    <location>
        <begin position="135"/>
        <end position="155"/>
    </location>
</feature>
<dbReference type="GO" id="GO:0012505">
    <property type="term" value="C:endomembrane system"/>
    <property type="evidence" value="ECO:0007669"/>
    <property type="project" value="UniProtKB-SubCell"/>
</dbReference>
<evidence type="ECO:0000313" key="7">
    <source>
        <dbReference type="EMBL" id="OIR23040.1"/>
    </source>
</evidence>
<evidence type="ECO:0008006" key="9">
    <source>
        <dbReference type="Google" id="ProtNLM"/>
    </source>
</evidence>
<evidence type="ECO:0000256" key="4">
    <source>
        <dbReference type="ARBA" id="ARBA00022989"/>
    </source>
</evidence>
<feature type="transmembrane region" description="Helical" evidence="6">
    <location>
        <begin position="201"/>
        <end position="224"/>
    </location>
</feature>
<sequence>MADIIARLFSLGSKLQDLPEEKEKAISGYGFYDWGKSAFETSVTVALLPAWYAFLFLEANGLTATLGSITMTGDAVWSLSVAIATLIVAVVSPPFGVIADRRLIKIKWLKIMTYIGAGATFLLAFAPFFGNASWIWLMVMFLLANIGLNGAGVFYNSLLPHLGKEDEMDDISNRAFAYGYLGGGILLLIHMGLYLTLGASIIPLCMATAGIWWYGFALLTFMWVPEPPIENEMEAMKFRKAAKFAVSEVTQTLRDIKKFPNLFLYMLAYFFFIDGINTITALGGVFGTTVLGVTTTELIITILAIQFVAAPSAVAFTNFANRVGTKRALTVSIIGWVVLCFAALAFVPLELEEHEEFFILYEWNESDEVYEVHVDYYTPEIAQKLDYGENEFNEQAWAEEWKDFLPLEYSVKTQTQSWNYGDTVDDEWVNFTKNMSGITNSEIEIFLASIDDTRFSVSILGGTLDGVNNVGIDHPSDLGDGSIDFIPIWARDNIWEPFGLTVFLQFLLLGTMMGTLLGGSQGLSRSIFGQIIPETRSTEFFGFFGFFGKVAAFMGPTLYFFMAVMYDSRMGIFSIAVLLLIGLILLYMVDIEAGRVDAQEEDKRLRIIQASLRENTTDE</sequence>
<protein>
    <recommendedName>
        <fullName evidence="9">Major facilitator superfamily (MFS) profile domain-containing protein</fullName>
    </recommendedName>
</protein>
<keyword evidence="4 6" id="KW-1133">Transmembrane helix</keyword>
<dbReference type="InterPro" id="IPR050495">
    <property type="entry name" value="ATG22/LtaA_families"/>
</dbReference>
<dbReference type="AlphaFoldDB" id="A0A1J5U3P8"/>
<feature type="transmembrane region" description="Helical" evidence="6">
    <location>
        <begin position="328"/>
        <end position="347"/>
    </location>
</feature>
<dbReference type="Gene3D" id="1.20.1250.20">
    <property type="entry name" value="MFS general substrate transporter like domains"/>
    <property type="match status" value="3"/>
</dbReference>
<dbReference type="EMBL" id="MIYZ01000002">
    <property type="protein sequence ID" value="OIR23040.1"/>
    <property type="molecule type" value="Genomic_DNA"/>
</dbReference>
<feature type="transmembrane region" description="Helical" evidence="6">
    <location>
        <begin position="498"/>
        <end position="519"/>
    </location>
</feature>
<feature type="transmembrane region" description="Helical" evidence="6">
    <location>
        <begin position="77"/>
        <end position="99"/>
    </location>
</feature>
<feature type="transmembrane region" description="Helical" evidence="6">
    <location>
        <begin position="262"/>
        <end position="286"/>
    </location>
</feature>
<organism evidence="7 8">
    <name type="scientific">Marine Group III euryarchaeote CG-Epi2</name>
    <dbReference type="NCBI Taxonomy" id="1888996"/>
    <lineage>
        <taxon>Archaea</taxon>
        <taxon>Methanobacteriati</taxon>
        <taxon>Thermoplasmatota</taxon>
        <taxon>Thermoplasmata</taxon>
        <taxon>Candidatus Thermoprofundales</taxon>
    </lineage>
</organism>
<comment type="caution">
    <text evidence="7">The sequence shown here is derived from an EMBL/GenBank/DDBJ whole genome shotgun (WGS) entry which is preliminary data.</text>
</comment>
<dbReference type="Pfam" id="PF11700">
    <property type="entry name" value="ATG22"/>
    <property type="match status" value="2"/>
</dbReference>
<keyword evidence="3 6" id="KW-0812">Transmembrane</keyword>
<dbReference type="Proteomes" id="UP000183615">
    <property type="component" value="Unassembled WGS sequence"/>
</dbReference>
<evidence type="ECO:0000256" key="2">
    <source>
        <dbReference type="ARBA" id="ARBA00022448"/>
    </source>
</evidence>
<feature type="transmembrane region" description="Helical" evidence="6">
    <location>
        <begin position="175"/>
        <end position="195"/>
    </location>
</feature>
<accession>A0A1J5U3P8</accession>